<dbReference type="RefSeq" id="XP_024328530.1">
    <property type="nucleotide sequence ID" value="XM_024463907.1"/>
</dbReference>
<protein>
    <submittedName>
        <fullName evidence="1">Uncharacterized protein</fullName>
    </submittedName>
</protein>
<sequence length="126" mass="14282">MQAALHEEDVQRALSTITSLTLSPPEHRLLSCFVQDAVDPKAAALYVLQRASRYGKYLIHMETELYNLLEGWKRLVERCRALNWPTKISFSYIANPSIIGDKVLGCGTIMLHYEAIKSMVGCLRLE</sequence>
<dbReference type="GeneID" id="36283310"/>
<reference evidence="1" key="1">
    <citation type="submission" date="2016-03" db="EMBL/GenBank/DDBJ databases">
        <title>Updated assembly of Pseudogymnoascus destructans, the fungus causing white-nose syndrome of bats.</title>
        <authorList>
            <person name="Palmer J.M."/>
            <person name="Drees K.P."/>
            <person name="Foster J.T."/>
            <person name="Lindner D.L."/>
        </authorList>
    </citation>
    <scope>NUCLEOTIDE SEQUENCE [LARGE SCALE GENOMIC DNA]</scope>
    <source>
        <strain evidence="1">20631-21</strain>
    </source>
</reference>
<dbReference type="AlphaFoldDB" id="A0A177APF4"/>
<gene>
    <name evidence="1" type="ORF">VC83_00211</name>
</gene>
<name>A0A177APF4_9PEZI</name>
<proteinExistence type="predicted"/>
<accession>A0A177APF4</accession>
<organism evidence="1">
    <name type="scientific">Pseudogymnoascus destructans</name>
    <dbReference type="NCBI Taxonomy" id="655981"/>
    <lineage>
        <taxon>Eukaryota</taxon>
        <taxon>Fungi</taxon>
        <taxon>Dikarya</taxon>
        <taxon>Ascomycota</taxon>
        <taxon>Pezizomycotina</taxon>
        <taxon>Leotiomycetes</taxon>
        <taxon>Thelebolales</taxon>
        <taxon>Thelebolaceae</taxon>
        <taxon>Pseudogymnoascus</taxon>
    </lineage>
</organism>
<dbReference type="Proteomes" id="UP000077154">
    <property type="component" value="Unassembled WGS sequence"/>
</dbReference>
<dbReference type="OrthoDB" id="3436973at2759"/>
<evidence type="ECO:0000313" key="1">
    <source>
        <dbReference type="EMBL" id="OAF63261.1"/>
    </source>
</evidence>
<dbReference type="EMBL" id="KV441386">
    <property type="protein sequence ID" value="OAF63261.1"/>
    <property type="molecule type" value="Genomic_DNA"/>
</dbReference>